<evidence type="ECO:0000313" key="3">
    <source>
        <dbReference type="Proteomes" id="UP000682733"/>
    </source>
</evidence>
<dbReference type="Proteomes" id="UP000682733">
    <property type="component" value="Unassembled WGS sequence"/>
</dbReference>
<dbReference type="EMBL" id="CAJOBA010000001">
    <property type="protein sequence ID" value="CAF3491833.1"/>
    <property type="molecule type" value="Genomic_DNA"/>
</dbReference>
<dbReference type="InterPro" id="IPR012334">
    <property type="entry name" value="Pectin_lyas_fold"/>
</dbReference>
<dbReference type="EMBL" id="CAJNOK010000001">
    <property type="protein sequence ID" value="CAF0720725.1"/>
    <property type="molecule type" value="Genomic_DNA"/>
</dbReference>
<dbReference type="SUPFAM" id="SSF51126">
    <property type="entry name" value="Pectin lyase-like"/>
    <property type="match status" value="1"/>
</dbReference>
<name>A0A8S2GCV9_9BILA</name>
<sequence length="373" mass="39407">MLLGGAPILLAVPNEVTEKVLLTDFEVSLVDGTAVDLNVTLEVVINVKEASSLGEHVVAIEMVKNPVLLDKTTGEEIHFMQDPDGTLEIDNLLVNEHDDYVLAMDESEMKVTLDDGEVIIVNTETKHFVQGRSIDLSSYGAKTVNLFAFSNDFSFKLLDVVPINTAVLPATQIDSTSIAGSPAAKNNVAVLRQSIHDAVEAADANEPVTIQLPAANYDFNVSSLLSANNVTLKSYDPNNPAVIVNSNVTAGDRSKQGTMRIDGNNVTLDGITLNAPAITTGGRKTLEIAGDNVTIINSVIHGNYDSTIMINGIGNNTGTAITNFTIKNNSIDNGPVNIANGVGLNGSASQLIFEGNTLTNSALKFDGANTTVT</sequence>
<dbReference type="InterPro" id="IPR011050">
    <property type="entry name" value="Pectin_lyase_fold/virulence"/>
</dbReference>
<comment type="caution">
    <text evidence="2">The sequence shown here is derived from an EMBL/GenBank/DDBJ whole genome shotgun (WGS) entry which is preliminary data.</text>
</comment>
<reference evidence="2" key="1">
    <citation type="submission" date="2021-02" db="EMBL/GenBank/DDBJ databases">
        <authorList>
            <person name="Nowell W R."/>
        </authorList>
    </citation>
    <scope>NUCLEOTIDE SEQUENCE</scope>
</reference>
<proteinExistence type="predicted"/>
<evidence type="ECO:0000313" key="2">
    <source>
        <dbReference type="EMBL" id="CAF3491833.1"/>
    </source>
</evidence>
<dbReference type="AlphaFoldDB" id="A0A8S2GCV9"/>
<protein>
    <submittedName>
        <fullName evidence="2">Uncharacterized protein</fullName>
    </submittedName>
</protein>
<gene>
    <name evidence="1" type="ORF">OVA965_LOCUS17</name>
    <name evidence="2" type="ORF">TMI583_LOCUS17</name>
</gene>
<accession>A0A8S2GCV9</accession>
<dbReference type="Proteomes" id="UP000677228">
    <property type="component" value="Unassembled WGS sequence"/>
</dbReference>
<evidence type="ECO:0000313" key="1">
    <source>
        <dbReference type="EMBL" id="CAF0720725.1"/>
    </source>
</evidence>
<dbReference type="Gene3D" id="2.160.20.10">
    <property type="entry name" value="Single-stranded right-handed beta-helix, Pectin lyase-like"/>
    <property type="match status" value="1"/>
</dbReference>
<organism evidence="2 3">
    <name type="scientific">Didymodactylos carnosus</name>
    <dbReference type="NCBI Taxonomy" id="1234261"/>
    <lineage>
        <taxon>Eukaryota</taxon>
        <taxon>Metazoa</taxon>
        <taxon>Spiralia</taxon>
        <taxon>Gnathifera</taxon>
        <taxon>Rotifera</taxon>
        <taxon>Eurotatoria</taxon>
        <taxon>Bdelloidea</taxon>
        <taxon>Philodinida</taxon>
        <taxon>Philodinidae</taxon>
        <taxon>Didymodactylos</taxon>
    </lineage>
</organism>